<evidence type="ECO:0000256" key="2">
    <source>
        <dbReference type="ARBA" id="ARBA00022833"/>
    </source>
</evidence>
<dbReference type="SUPFAM" id="SSF52467">
    <property type="entry name" value="DHS-like NAD/FAD-binding domain"/>
    <property type="match status" value="1"/>
</dbReference>
<comment type="caution">
    <text evidence="6">The sequence shown here is derived from an EMBL/GenBank/DDBJ whole genome shotgun (WGS) entry which is preliminary data.</text>
</comment>
<evidence type="ECO:0000256" key="3">
    <source>
        <dbReference type="ARBA" id="ARBA00023027"/>
    </source>
</evidence>
<organism evidence="6 7">
    <name type="scientific">Prorocentrum cordatum</name>
    <dbReference type="NCBI Taxonomy" id="2364126"/>
    <lineage>
        <taxon>Eukaryota</taxon>
        <taxon>Sar</taxon>
        <taxon>Alveolata</taxon>
        <taxon>Dinophyceae</taxon>
        <taxon>Prorocentrales</taxon>
        <taxon>Prorocentraceae</taxon>
        <taxon>Prorocentrum</taxon>
    </lineage>
</organism>
<keyword evidence="3" id="KW-0520">NAD</keyword>
<reference evidence="6" key="1">
    <citation type="submission" date="2023-10" db="EMBL/GenBank/DDBJ databases">
        <authorList>
            <person name="Chen Y."/>
            <person name="Shah S."/>
            <person name="Dougan E. K."/>
            <person name="Thang M."/>
            <person name="Chan C."/>
        </authorList>
    </citation>
    <scope>NUCLEOTIDE SEQUENCE [LARGE SCALE GENOMIC DNA]</scope>
</reference>
<evidence type="ECO:0000259" key="5">
    <source>
        <dbReference type="PROSITE" id="PS50305"/>
    </source>
</evidence>
<dbReference type="PROSITE" id="PS50305">
    <property type="entry name" value="SIRTUIN"/>
    <property type="match status" value="1"/>
</dbReference>
<keyword evidence="7" id="KW-1185">Reference proteome</keyword>
<name>A0ABN9UJC9_9DINO</name>
<proteinExistence type="predicted"/>
<comment type="caution">
    <text evidence="4">Lacks conserved residue(s) required for the propagation of feature annotation.</text>
</comment>
<dbReference type="Proteomes" id="UP001189429">
    <property type="component" value="Unassembled WGS sequence"/>
</dbReference>
<evidence type="ECO:0000313" key="7">
    <source>
        <dbReference type="Proteomes" id="UP001189429"/>
    </source>
</evidence>
<accession>A0ABN9UJC9</accession>
<gene>
    <name evidence="6" type="ORF">PCOR1329_LOCUS48719</name>
</gene>
<keyword evidence="2" id="KW-0862">Zinc</keyword>
<dbReference type="Gene3D" id="3.40.50.1220">
    <property type="entry name" value="TPP-binding domain"/>
    <property type="match status" value="1"/>
</dbReference>
<protein>
    <recommendedName>
        <fullName evidence="5">Deacetylase sirtuin-type domain-containing protein</fullName>
    </recommendedName>
</protein>
<dbReference type="InterPro" id="IPR029035">
    <property type="entry name" value="DHS-like_NAD/FAD-binding_dom"/>
</dbReference>
<dbReference type="InterPro" id="IPR026590">
    <property type="entry name" value="Ssirtuin_cat_dom"/>
</dbReference>
<evidence type="ECO:0000313" key="6">
    <source>
        <dbReference type="EMBL" id="CAK0859304.1"/>
    </source>
</evidence>
<evidence type="ECO:0000256" key="1">
    <source>
        <dbReference type="ARBA" id="ARBA00022723"/>
    </source>
</evidence>
<sequence>MVLSGAGMSTAAGIPDFRSPGGLYGTAEQLLGRFTYLGGEAAAARQKAALGRDIKSALTLELFRENPLPYHEMRRGLILGIGAGQWKCSLGHVLPGILAANGKLRMLASQNIDGLDHKVVAEKSKLYNPHGLMSTLVSEPLEHQRRGQADITLCTDPRGPIYRRYVELVKASIKDIYHDRPLRQGRSSHLWPGPGESTPITLAMFGDLLPAKFHRALDTEARLQQYSVKPGSVMFDRPLWSTTADGKPYNVFADMAHADAIFVMGTSLSGLTIDHVAHEAREDQPRVVFDITSSPAESIEKYGEWRATDCLLRGPIDKSTLDVLDRMGWLMQLLHDDYLRHLCLNSLRELRDFVDMHADDAVRAQVGIVDVYLEEEQRRERHFYQNE</sequence>
<dbReference type="InterPro" id="IPR050134">
    <property type="entry name" value="NAD-dep_sirtuin_deacylases"/>
</dbReference>
<dbReference type="EMBL" id="CAUYUJ010015890">
    <property type="protein sequence ID" value="CAK0859304.1"/>
    <property type="molecule type" value="Genomic_DNA"/>
</dbReference>
<keyword evidence="1" id="KW-0479">Metal-binding</keyword>
<dbReference type="PANTHER" id="PTHR11085">
    <property type="entry name" value="NAD-DEPENDENT PROTEIN DEACYLASE SIRTUIN-5, MITOCHONDRIAL-RELATED"/>
    <property type="match status" value="1"/>
</dbReference>
<dbReference type="PANTHER" id="PTHR11085:SF6">
    <property type="entry name" value="NAD-DEPENDENT PROTEIN DEACETYLASE SIRTUIN-2"/>
    <property type="match status" value="1"/>
</dbReference>
<feature type="domain" description="Deacetylase sirtuin-type" evidence="5">
    <location>
        <begin position="1"/>
        <end position="330"/>
    </location>
</feature>
<evidence type="ECO:0000256" key="4">
    <source>
        <dbReference type="PROSITE-ProRule" id="PRU00236"/>
    </source>
</evidence>